<dbReference type="EMBL" id="BPLR01000506">
    <property type="protein sequence ID" value="GIY95326.1"/>
    <property type="molecule type" value="Genomic_DNA"/>
</dbReference>
<sequence length="103" mass="11850">MVMCYQYITGRTRHGRFASQLASETTCRPRTNTLPAHLDQDAGLTSLNKLEYHLLEETANYYIQILPRSFVLSEFLLFGQQRLAFRQCTSSYSFLISATEIFG</sequence>
<evidence type="ECO:0000313" key="1">
    <source>
        <dbReference type="EMBL" id="GIY95326.1"/>
    </source>
</evidence>
<accession>A0AAV4XMY8</accession>
<proteinExistence type="predicted"/>
<keyword evidence="2" id="KW-1185">Reference proteome</keyword>
<dbReference type="AlphaFoldDB" id="A0AAV4XMY8"/>
<gene>
    <name evidence="1" type="ORF">CEXT_334381</name>
</gene>
<reference evidence="1 2" key="1">
    <citation type="submission" date="2021-06" db="EMBL/GenBank/DDBJ databases">
        <title>Caerostris extrusa draft genome.</title>
        <authorList>
            <person name="Kono N."/>
            <person name="Arakawa K."/>
        </authorList>
    </citation>
    <scope>NUCLEOTIDE SEQUENCE [LARGE SCALE GENOMIC DNA]</scope>
</reference>
<organism evidence="1 2">
    <name type="scientific">Caerostris extrusa</name>
    <name type="common">Bark spider</name>
    <name type="synonym">Caerostris bankana</name>
    <dbReference type="NCBI Taxonomy" id="172846"/>
    <lineage>
        <taxon>Eukaryota</taxon>
        <taxon>Metazoa</taxon>
        <taxon>Ecdysozoa</taxon>
        <taxon>Arthropoda</taxon>
        <taxon>Chelicerata</taxon>
        <taxon>Arachnida</taxon>
        <taxon>Araneae</taxon>
        <taxon>Araneomorphae</taxon>
        <taxon>Entelegynae</taxon>
        <taxon>Araneoidea</taxon>
        <taxon>Araneidae</taxon>
        <taxon>Caerostris</taxon>
    </lineage>
</organism>
<protein>
    <submittedName>
        <fullName evidence="1">Uncharacterized protein</fullName>
    </submittedName>
</protein>
<name>A0AAV4XMY8_CAEEX</name>
<comment type="caution">
    <text evidence="1">The sequence shown here is derived from an EMBL/GenBank/DDBJ whole genome shotgun (WGS) entry which is preliminary data.</text>
</comment>
<dbReference type="Proteomes" id="UP001054945">
    <property type="component" value="Unassembled WGS sequence"/>
</dbReference>
<evidence type="ECO:0000313" key="2">
    <source>
        <dbReference type="Proteomes" id="UP001054945"/>
    </source>
</evidence>